<organism evidence="1 2">
    <name type="scientific">Pectobacterium odoriferum</name>
    <dbReference type="NCBI Taxonomy" id="78398"/>
    <lineage>
        <taxon>Bacteria</taxon>
        <taxon>Pseudomonadati</taxon>
        <taxon>Pseudomonadota</taxon>
        <taxon>Gammaproteobacteria</taxon>
        <taxon>Enterobacterales</taxon>
        <taxon>Pectobacteriaceae</taxon>
        <taxon>Pectobacterium</taxon>
    </lineage>
</organism>
<dbReference type="Proteomes" id="UP000029447">
    <property type="component" value="Unassembled WGS sequence"/>
</dbReference>
<evidence type="ECO:0000313" key="1">
    <source>
        <dbReference type="EMBL" id="KGA38992.1"/>
    </source>
</evidence>
<keyword evidence="2" id="KW-1185">Reference proteome</keyword>
<accession>A0ABR4VI09</accession>
<evidence type="ECO:0000313" key="2">
    <source>
        <dbReference type="Proteomes" id="UP000029447"/>
    </source>
</evidence>
<sequence>MAEELGNCISMNPQERLSKVLKENKQRFSINKNGFISVDLNNSDVQREIERHVSKLNIAASLTRK</sequence>
<reference evidence="1 2" key="1">
    <citation type="submission" date="2014-08" db="EMBL/GenBank/DDBJ databases">
        <title>Genome sequences of NCPPB Pectobacterium isolates.</title>
        <authorList>
            <person name="Glover R.H."/>
            <person name="Sapp M."/>
            <person name="Elphinstone J."/>
        </authorList>
    </citation>
    <scope>NUCLEOTIDE SEQUENCE [LARGE SCALE GENOMIC DNA]</scope>
    <source>
        <strain evidence="1 2">NCPPB3841</strain>
    </source>
</reference>
<comment type="caution">
    <text evidence="1">The sequence shown here is derived from an EMBL/GenBank/DDBJ whole genome shotgun (WGS) entry which is preliminary data.</text>
</comment>
<dbReference type="RefSeq" id="WP_044210003.1">
    <property type="nucleotide sequence ID" value="NZ_JQOF01000102.1"/>
</dbReference>
<evidence type="ECO:0008006" key="3">
    <source>
        <dbReference type="Google" id="ProtNLM"/>
    </source>
</evidence>
<protein>
    <recommendedName>
        <fullName evidence="3">Multidrug ABC transporter ATPase</fullName>
    </recommendedName>
</protein>
<proteinExistence type="predicted"/>
<gene>
    <name evidence="1" type="ORF">KU75_25365</name>
</gene>
<name>A0ABR4VI09_9GAMM</name>
<dbReference type="EMBL" id="JQOF01000102">
    <property type="protein sequence ID" value="KGA38992.1"/>
    <property type="molecule type" value="Genomic_DNA"/>
</dbReference>